<feature type="active site" description="Proton donor" evidence="1">
    <location>
        <position position="69"/>
    </location>
</feature>
<dbReference type="OrthoDB" id="9801109at2"/>
<dbReference type="PANTHER" id="PTHR36303">
    <property type="entry name" value="2',3'-CYCLIC-NUCLEOTIDE 2'-PHOSPHODIESTERASE"/>
    <property type="match status" value="1"/>
</dbReference>
<evidence type="ECO:0000256" key="1">
    <source>
        <dbReference type="PIRSR" id="PIRSR004789-50"/>
    </source>
</evidence>
<dbReference type="PIRSF" id="PIRSF004789">
    <property type="entry name" value="DR1281"/>
    <property type="match status" value="1"/>
</dbReference>
<dbReference type="SUPFAM" id="SSF56300">
    <property type="entry name" value="Metallo-dependent phosphatases"/>
    <property type="match status" value="1"/>
</dbReference>
<dbReference type="RefSeq" id="WP_073079441.1">
    <property type="nucleotide sequence ID" value="NZ_FQXV01000008.1"/>
</dbReference>
<accession>A0A1M5YFR0</accession>
<evidence type="ECO:0008006" key="5">
    <source>
        <dbReference type="Google" id="ProtNLM"/>
    </source>
</evidence>
<feature type="binding site" evidence="2">
    <location>
        <position position="150"/>
    </location>
    <ligand>
        <name>Fe cation</name>
        <dbReference type="ChEBI" id="CHEBI:24875"/>
        <label>2</label>
    </ligand>
</feature>
<feature type="binding site" evidence="2">
    <location>
        <position position="175"/>
    </location>
    <ligand>
        <name>Fe cation</name>
        <dbReference type="ChEBI" id="CHEBI:24875"/>
        <label>2</label>
    </ligand>
</feature>
<keyword evidence="4" id="KW-1185">Reference proteome</keyword>
<feature type="binding site" evidence="2">
    <location>
        <position position="41"/>
    </location>
    <ligand>
        <name>Fe cation</name>
        <dbReference type="ChEBI" id="CHEBI:24875"/>
        <label>2</label>
    </ligand>
</feature>
<dbReference type="AlphaFoldDB" id="A0A1M5YFR0"/>
<feature type="binding site" evidence="2">
    <location>
        <position position="68"/>
    </location>
    <ligand>
        <name>Fe cation</name>
        <dbReference type="ChEBI" id="CHEBI:24875"/>
        <label>2</label>
    </ligand>
</feature>
<proteinExistence type="predicted"/>
<organism evidence="3 4">
    <name type="scientific">Sporobacter termitidis DSM 10068</name>
    <dbReference type="NCBI Taxonomy" id="1123282"/>
    <lineage>
        <taxon>Bacteria</taxon>
        <taxon>Bacillati</taxon>
        <taxon>Bacillota</taxon>
        <taxon>Clostridia</taxon>
        <taxon>Eubacteriales</taxon>
        <taxon>Oscillospiraceae</taxon>
        <taxon>Sporobacter</taxon>
    </lineage>
</organism>
<dbReference type="Pfam" id="PF13277">
    <property type="entry name" value="YmdB"/>
    <property type="match status" value="1"/>
</dbReference>
<dbReference type="Proteomes" id="UP000183995">
    <property type="component" value="Unassembled WGS sequence"/>
</dbReference>
<sequence>MTVNILAVGDVNGSVGLELLSKKLRAVKKQKNIAFTVVNGENASVFGLTASQADAMFEAGADVVTLGNHTWDKREMLGYLEENRYILRPANFAPQNPGRGWGVFDTAFGDVCVINLIGRCHMDFAPDNPFFEADRILKQSAAKVTLVDMHAEATSEKQALGFYLDGRVSAVWGTHTHVQTSDAAVLPKGTGFITDLGMTGPVSSVIGIRPEQSISKFLGNPPQRYESAGGQAKLEGAVFEIDTETGRCLGAEPLRFME</sequence>
<name>A0A1M5YFR0_9FIRM</name>
<feature type="binding site" evidence="2">
    <location>
        <position position="42"/>
    </location>
    <ligand>
        <name>Fe cation</name>
        <dbReference type="ChEBI" id="CHEBI:24875"/>
        <label>1</label>
    </ligand>
</feature>
<dbReference type="STRING" id="1123282.SAMN02745823_02469"/>
<dbReference type="GO" id="GO:0046872">
    <property type="term" value="F:metal ion binding"/>
    <property type="evidence" value="ECO:0007669"/>
    <property type="project" value="UniProtKB-KW"/>
</dbReference>
<dbReference type="EMBL" id="FQXV01000008">
    <property type="protein sequence ID" value="SHI10688.1"/>
    <property type="molecule type" value="Genomic_DNA"/>
</dbReference>
<dbReference type="GO" id="GO:0004113">
    <property type="term" value="F:2',3'-cyclic-nucleotide 3'-phosphodiesterase activity"/>
    <property type="evidence" value="ECO:0007669"/>
    <property type="project" value="TreeGrafter"/>
</dbReference>
<dbReference type="PANTHER" id="PTHR36303:SF1">
    <property type="entry name" value="2',3'-CYCLIC-NUCLEOTIDE 2'-PHOSPHODIESTERASE"/>
    <property type="match status" value="1"/>
</dbReference>
<reference evidence="3 4" key="1">
    <citation type="submission" date="2016-11" db="EMBL/GenBank/DDBJ databases">
        <authorList>
            <person name="Jaros S."/>
            <person name="Januszkiewicz K."/>
            <person name="Wedrychowicz H."/>
        </authorList>
    </citation>
    <scope>NUCLEOTIDE SEQUENCE [LARGE SCALE GENOMIC DNA]</scope>
    <source>
        <strain evidence="3 4">DSM 10068</strain>
    </source>
</reference>
<feature type="binding site" evidence="2">
    <location>
        <position position="41"/>
    </location>
    <ligand>
        <name>Fe cation</name>
        <dbReference type="ChEBI" id="CHEBI:24875"/>
        <label>1</label>
    </ligand>
</feature>
<feature type="binding site" evidence="2">
    <location>
        <position position="10"/>
    </location>
    <ligand>
        <name>Fe cation</name>
        <dbReference type="ChEBI" id="CHEBI:24875"/>
        <label>1</label>
    </ligand>
</feature>
<protein>
    <recommendedName>
        <fullName evidence="5">TIGR00282 family metallophosphoesterase</fullName>
    </recommendedName>
</protein>
<dbReference type="Gene3D" id="3.60.21.10">
    <property type="match status" value="1"/>
</dbReference>
<feature type="binding site" evidence="2">
    <location>
        <position position="177"/>
    </location>
    <ligand>
        <name>Fe cation</name>
        <dbReference type="ChEBI" id="CHEBI:24875"/>
        <label>1</label>
    </ligand>
</feature>
<dbReference type="InterPro" id="IPR005235">
    <property type="entry name" value="YmdB-like"/>
</dbReference>
<dbReference type="NCBIfam" id="TIGR00282">
    <property type="entry name" value="TIGR00282 family metallophosphoesterase"/>
    <property type="match status" value="1"/>
</dbReference>
<evidence type="ECO:0000313" key="4">
    <source>
        <dbReference type="Proteomes" id="UP000183995"/>
    </source>
</evidence>
<evidence type="ECO:0000313" key="3">
    <source>
        <dbReference type="EMBL" id="SHI10688.1"/>
    </source>
</evidence>
<evidence type="ECO:0000256" key="2">
    <source>
        <dbReference type="PIRSR" id="PIRSR004789-51"/>
    </source>
</evidence>
<keyword evidence="2" id="KW-0479">Metal-binding</keyword>
<dbReference type="InterPro" id="IPR029052">
    <property type="entry name" value="Metallo-depent_PP-like"/>
</dbReference>
<gene>
    <name evidence="3" type="ORF">SAMN02745823_02469</name>
</gene>